<organism evidence="1 2">
    <name type="scientific">Abeliophyllum distichum</name>
    <dbReference type="NCBI Taxonomy" id="126358"/>
    <lineage>
        <taxon>Eukaryota</taxon>
        <taxon>Viridiplantae</taxon>
        <taxon>Streptophyta</taxon>
        <taxon>Embryophyta</taxon>
        <taxon>Tracheophyta</taxon>
        <taxon>Spermatophyta</taxon>
        <taxon>Magnoliopsida</taxon>
        <taxon>eudicotyledons</taxon>
        <taxon>Gunneridae</taxon>
        <taxon>Pentapetalae</taxon>
        <taxon>asterids</taxon>
        <taxon>lamiids</taxon>
        <taxon>Lamiales</taxon>
        <taxon>Oleaceae</taxon>
        <taxon>Forsythieae</taxon>
        <taxon>Abeliophyllum</taxon>
    </lineage>
</organism>
<dbReference type="Proteomes" id="UP001604336">
    <property type="component" value="Unassembled WGS sequence"/>
</dbReference>
<evidence type="ECO:0000313" key="1">
    <source>
        <dbReference type="EMBL" id="KAL2474504.1"/>
    </source>
</evidence>
<gene>
    <name evidence="1" type="ORF">Adt_35240</name>
</gene>
<dbReference type="AlphaFoldDB" id="A0ABD1QHL9"/>
<name>A0ABD1QHL9_9LAMI</name>
<evidence type="ECO:0000313" key="2">
    <source>
        <dbReference type="Proteomes" id="UP001604336"/>
    </source>
</evidence>
<accession>A0ABD1QHL9</accession>
<sequence length="159" mass="18257">MGEAPKTTRIPMEFLIMDKSSLYHRVIHRLALIDLCSLTHTKYLYMKFFTEHGIAKVRGNQTKSKACYTNVLQNFVDWRVNVINDVEMIEVLVNLEKVDKTLAGEDVSMVKPDDLSDIDPQIIEIELKTTPTENLECLPVDFLLPTKELQVESELFGEL</sequence>
<reference evidence="2" key="1">
    <citation type="submission" date="2024-07" db="EMBL/GenBank/DDBJ databases">
        <title>Two chromosome-level genome assemblies of Korean endemic species Abeliophyllum distichum and Forsythia ovata (Oleaceae).</title>
        <authorList>
            <person name="Jang H."/>
        </authorList>
    </citation>
    <scope>NUCLEOTIDE SEQUENCE [LARGE SCALE GENOMIC DNA]</scope>
</reference>
<dbReference type="EMBL" id="JBFOLK010000011">
    <property type="protein sequence ID" value="KAL2474504.1"/>
    <property type="molecule type" value="Genomic_DNA"/>
</dbReference>
<comment type="caution">
    <text evidence="1">The sequence shown here is derived from an EMBL/GenBank/DDBJ whole genome shotgun (WGS) entry which is preliminary data.</text>
</comment>
<proteinExistence type="predicted"/>
<protein>
    <submittedName>
        <fullName evidence="1">Uncharacterized protein</fullName>
    </submittedName>
</protein>
<keyword evidence="2" id="KW-1185">Reference proteome</keyword>